<feature type="domain" description="M23ase beta-sheet core" evidence="3">
    <location>
        <begin position="769"/>
        <end position="877"/>
    </location>
</feature>
<protein>
    <recommendedName>
        <fullName evidence="6">Peptidase M23 domain-containing protein</fullName>
    </recommendedName>
</protein>
<gene>
    <name evidence="4" type="ordered locus">cce_5021</name>
</gene>
<dbReference type="GO" id="GO:0006032">
    <property type="term" value="P:chitin catabolic process"/>
    <property type="evidence" value="ECO:0007669"/>
    <property type="project" value="InterPro"/>
</dbReference>
<dbReference type="InterPro" id="IPR023346">
    <property type="entry name" value="Lysozyme-like_dom_sf"/>
</dbReference>
<accession>B1X2K6</accession>
<organism evidence="4 5">
    <name type="scientific">Crocosphaera subtropica (strain ATCC 51142 / BH68)</name>
    <name type="common">Cyanothece sp. (strain ATCC 51142)</name>
    <dbReference type="NCBI Taxonomy" id="43989"/>
    <lineage>
        <taxon>Bacteria</taxon>
        <taxon>Bacillati</taxon>
        <taxon>Cyanobacteriota</taxon>
        <taxon>Cyanophyceae</taxon>
        <taxon>Oscillatoriophycideae</taxon>
        <taxon>Chroococcales</taxon>
        <taxon>Aphanothecaceae</taxon>
        <taxon>Crocosphaera</taxon>
        <taxon>Crocosphaera subtropica</taxon>
    </lineage>
</organism>
<dbReference type="AlphaFoldDB" id="B1X2K6"/>
<feature type="chain" id="PRO_5002770053" description="Peptidase M23 domain-containing protein" evidence="1">
    <location>
        <begin position="33"/>
        <end position="891"/>
    </location>
</feature>
<feature type="domain" description="Glycoside hydrolase family 19 catalytic" evidence="2">
    <location>
        <begin position="623"/>
        <end position="660"/>
    </location>
</feature>
<feature type="signal peptide" evidence="1">
    <location>
        <begin position="1"/>
        <end position="32"/>
    </location>
</feature>
<evidence type="ECO:0000313" key="5">
    <source>
        <dbReference type="Proteomes" id="UP000001203"/>
    </source>
</evidence>
<keyword evidence="1" id="KW-0732">Signal</keyword>
<dbReference type="InterPro" id="IPR011055">
    <property type="entry name" value="Dup_hybrid_motif"/>
</dbReference>
<dbReference type="CDD" id="cd12797">
    <property type="entry name" value="M23_peptidase"/>
    <property type="match status" value="1"/>
</dbReference>
<dbReference type="Pfam" id="PF01551">
    <property type="entry name" value="Peptidase_M23"/>
    <property type="match status" value="1"/>
</dbReference>
<dbReference type="CAZy" id="GH19">
    <property type="family name" value="Glycoside Hydrolase Family 19"/>
</dbReference>
<evidence type="ECO:0000256" key="1">
    <source>
        <dbReference type="SAM" id="SignalP"/>
    </source>
</evidence>
<evidence type="ECO:0000259" key="2">
    <source>
        <dbReference type="Pfam" id="PF00182"/>
    </source>
</evidence>
<dbReference type="GO" id="GO:0016998">
    <property type="term" value="P:cell wall macromolecule catabolic process"/>
    <property type="evidence" value="ECO:0007669"/>
    <property type="project" value="InterPro"/>
</dbReference>
<dbReference type="PANTHER" id="PTHR21666">
    <property type="entry name" value="PEPTIDASE-RELATED"/>
    <property type="match status" value="1"/>
</dbReference>
<dbReference type="Gene3D" id="1.10.530.10">
    <property type="match status" value="1"/>
</dbReference>
<dbReference type="Pfam" id="PF00182">
    <property type="entry name" value="Glyco_hydro_19"/>
    <property type="match status" value="1"/>
</dbReference>
<evidence type="ECO:0000313" key="4">
    <source>
        <dbReference type="EMBL" id="ACB54367.1"/>
    </source>
</evidence>
<dbReference type="EMBL" id="CP000807">
    <property type="protein sequence ID" value="ACB54367.1"/>
    <property type="molecule type" value="Genomic_DNA"/>
</dbReference>
<dbReference type="InterPro" id="IPR050570">
    <property type="entry name" value="Cell_wall_metabolism_enzyme"/>
</dbReference>
<dbReference type="HOGENOM" id="CLU_288312_0_0_3"/>
<dbReference type="SUPFAM" id="SSF51261">
    <property type="entry name" value="Duplicated hybrid motif"/>
    <property type="match status" value="1"/>
</dbReference>
<dbReference type="GO" id="GO:0004222">
    <property type="term" value="F:metalloendopeptidase activity"/>
    <property type="evidence" value="ECO:0007669"/>
    <property type="project" value="TreeGrafter"/>
</dbReference>
<dbReference type="OrthoDB" id="1242806at2"/>
<evidence type="ECO:0008006" key="6">
    <source>
        <dbReference type="Google" id="ProtNLM"/>
    </source>
</evidence>
<dbReference type="Proteomes" id="UP000001203">
    <property type="component" value="Chromosome linear"/>
</dbReference>
<dbReference type="KEGG" id="cyt:cce_5021"/>
<dbReference type="PANTHER" id="PTHR21666:SF270">
    <property type="entry name" value="MUREIN HYDROLASE ACTIVATOR ENVC"/>
    <property type="match status" value="1"/>
</dbReference>
<keyword evidence="5" id="KW-1185">Reference proteome</keyword>
<dbReference type="Gene3D" id="2.70.70.10">
    <property type="entry name" value="Glucose Permease (Domain IIA)"/>
    <property type="match status" value="1"/>
</dbReference>
<reference evidence="4 5" key="1">
    <citation type="journal article" date="2008" name="Proc. Natl. Acad. Sci. U.S.A.">
        <title>The genome of Cyanothece 51142, a unicellular diazotrophic cyanobacterium important in the marine nitrogen cycle.</title>
        <authorList>
            <person name="Welsh E.A."/>
            <person name="Liberton M."/>
            <person name="Stoeckel J."/>
            <person name="Loh T."/>
            <person name="Elvitigala T."/>
            <person name="Wang C."/>
            <person name="Wollam A."/>
            <person name="Fulton R.S."/>
            <person name="Clifton S.W."/>
            <person name="Jacobs J.M."/>
            <person name="Aurora R."/>
            <person name="Ghosh B.K."/>
            <person name="Sherman L.A."/>
            <person name="Smith R.D."/>
            <person name="Wilson R.K."/>
            <person name="Pakrasi H.B."/>
        </authorList>
    </citation>
    <scope>NUCLEOTIDE SEQUENCE [LARGE SCALE GENOMIC DNA]</scope>
    <source>
        <strain evidence="5">ATCC 51142 / BH68</strain>
    </source>
</reference>
<sequence length="891" mass="96729">MSADLLKQIMRRVLLCFLVGLLTFLTPTMAMAQVIGEQNAANFSPSYQPETKVNASTSVSIDKTIHSPSFSELAPSNKAGAFIVPTSYQKKVTQDLGYDPSRAWPANATPDQIVKLGDLLNNEYLNNVGQLSLREIGQLSGIDIEKVPLNEISIIRELSIGNLYELYPNLKQLPLTQIPFLKDTLTNVVNNPHPINLDSSDQYLIYELAQNSALQNSSLKDLTVGDWEGILNKDIQTQIRKIVQKLPNSWTELPIKNAFPINNNQLENWEVVAEEAFRKGLNLTGEELLNQFPLFQELPLGVLPIDNLSIASLPGIADKALEEIPNAANNFLDKIPGLSNIPVNKFPIEFALNLLTSDTFAKLDIAYAGKTETPVTRVVTGGTKDQKFKPEPCKEKRCPHFELDDVIGKGSASPMSGQSWVEGKAQLVDGGKGFLRSLNNGKEPTGIPVWGTDAHVKLSLEDIKEGGKGKPSKARVWANFQFCIDTFFSGEQCSPHFIPVATPWEVSEGGLVVIASTGEVPDFIAKERSRVEQQYETQYGQSTEGGEYGEDVLGDGCSDKVIAAVPSNIRSVAKKSVPLILAEARKQGLSANQTAYVLATVQTESQMGLYMYEIGKGGGKHGIYYGRGFVQITWKYNYQYWSRRLGIDLVGNPDLAAKPEVAVKILIGGMKDGTFTGMSPNGTYLPSAAQKLSDYINSSKTDYVGARRIVNGQDKAGAIATDARRYQKALSGCSSGAGGGTEGSGKCTGKFIQPTKGKFTSGYGWRWGRMHNGIDVANSVGTPMVAIDGGTIEKIYNGCPTIGYRGSGCGTPGFGGYGNIVLLKLCNGWKVLYAHGQKGSIRFKPGQKVDKGQVLVNMGSSGSSTGPHVHFEIRTNNGTTPENPLKYIPKY</sequence>
<dbReference type="STRING" id="43989.cce_5021"/>
<dbReference type="eggNOG" id="COG0739">
    <property type="taxonomic scope" value="Bacteria"/>
</dbReference>
<dbReference type="SUPFAM" id="SSF53955">
    <property type="entry name" value="Lysozyme-like"/>
    <property type="match status" value="1"/>
</dbReference>
<dbReference type="GO" id="GO:0004568">
    <property type="term" value="F:chitinase activity"/>
    <property type="evidence" value="ECO:0007669"/>
    <property type="project" value="InterPro"/>
</dbReference>
<evidence type="ECO:0000259" key="3">
    <source>
        <dbReference type="Pfam" id="PF01551"/>
    </source>
</evidence>
<dbReference type="InterPro" id="IPR016047">
    <property type="entry name" value="M23ase_b-sheet_dom"/>
</dbReference>
<proteinExistence type="predicted"/>
<dbReference type="RefSeq" id="WP_009546220.1">
    <property type="nucleotide sequence ID" value="NC_010547.1"/>
</dbReference>
<name>B1X2K6_CROS5</name>
<dbReference type="InterPro" id="IPR000726">
    <property type="entry name" value="Glyco_hydro_19_cat"/>
</dbReference>